<evidence type="ECO:0000313" key="4">
    <source>
        <dbReference type="EMBL" id="GET42017.1"/>
    </source>
</evidence>
<feature type="domain" description="HTH cro/C1-type" evidence="3">
    <location>
        <begin position="108"/>
        <end position="165"/>
    </location>
</feature>
<dbReference type="SUPFAM" id="SSF47413">
    <property type="entry name" value="lambda repressor-like DNA-binding domains"/>
    <property type="match status" value="1"/>
</dbReference>
<sequence length="222" mass="24343">MPAPQEQLRGGHPARPEQLWGGHPARPDTMAGKMPAPQDQLWGGHPARPDTMAGKMPAPQEQLRGGHPARPEQLWGGHPARPDTMAGKMPAPQEEKTGTPMDEFGNTVRLRRRQEGLSQQELAEKVGISRNYLSQIERGQATNLSWQVMENLTSVLGLKGAPTGIIEEMGDIPPSLAEFATAAGLPPDDVQMLARLKYRGQQPTTPEKWELLYNVIKMTVGK</sequence>
<name>A0AAV3XGE8_9CYAN</name>
<comment type="caution">
    <text evidence="4">The sequence shown here is derived from an EMBL/GenBank/DDBJ whole genome shotgun (WGS) entry which is preliminary data.</text>
</comment>
<dbReference type="Proteomes" id="UP001050975">
    <property type="component" value="Unassembled WGS sequence"/>
</dbReference>
<dbReference type="InterPro" id="IPR010982">
    <property type="entry name" value="Lambda_DNA-bd_dom_sf"/>
</dbReference>
<reference evidence="4" key="1">
    <citation type="submission" date="2019-10" db="EMBL/GenBank/DDBJ databases">
        <title>Draft genome sequece of Microseira wollei NIES-4236.</title>
        <authorList>
            <person name="Yamaguchi H."/>
            <person name="Suzuki S."/>
            <person name="Kawachi M."/>
        </authorList>
    </citation>
    <scope>NUCLEOTIDE SEQUENCE</scope>
    <source>
        <strain evidence="4">NIES-4236</strain>
    </source>
</reference>
<dbReference type="CDD" id="cd00093">
    <property type="entry name" value="HTH_XRE"/>
    <property type="match status" value="1"/>
</dbReference>
<dbReference type="GO" id="GO:0003677">
    <property type="term" value="F:DNA binding"/>
    <property type="evidence" value="ECO:0007669"/>
    <property type="project" value="UniProtKB-KW"/>
</dbReference>
<accession>A0AAV3XGE8</accession>
<dbReference type="InterPro" id="IPR001387">
    <property type="entry name" value="Cro/C1-type_HTH"/>
</dbReference>
<proteinExistence type="predicted"/>
<dbReference type="PROSITE" id="PS50943">
    <property type="entry name" value="HTH_CROC1"/>
    <property type="match status" value="1"/>
</dbReference>
<dbReference type="EMBL" id="BLAY01000145">
    <property type="protein sequence ID" value="GET42017.1"/>
    <property type="molecule type" value="Genomic_DNA"/>
</dbReference>
<dbReference type="GO" id="GO:0003700">
    <property type="term" value="F:DNA-binding transcription factor activity"/>
    <property type="evidence" value="ECO:0007669"/>
    <property type="project" value="TreeGrafter"/>
</dbReference>
<organism evidence="4 5">
    <name type="scientific">Microseira wollei NIES-4236</name>
    <dbReference type="NCBI Taxonomy" id="2530354"/>
    <lineage>
        <taxon>Bacteria</taxon>
        <taxon>Bacillati</taxon>
        <taxon>Cyanobacteriota</taxon>
        <taxon>Cyanophyceae</taxon>
        <taxon>Oscillatoriophycideae</taxon>
        <taxon>Aerosakkonematales</taxon>
        <taxon>Aerosakkonemataceae</taxon>
        <taxon>Microseira</taxon>
    </lineage>
</organism>
<keyword evidence="5" id="KW-1185">Reference proteome</keyword>
<evidence type="ECO:0000256" key="1">
    <source>
        <dbReference type="ARBA" id="ARBA00023125"/>
    </source>
</evidence>
<evidence type="ECO:0000259" key="3">
    <source>
        <dbReference type="PROSITE" id="PS50943"/>
    </source>
</evidence>
<dbReference type="Pfam" id="PF13560">
    <property type="entry name" value="HTH_31"/>
    <property type="match status" value="1"/>
</dbReference>
<dbReference type="SMART" id="SM00530">
    <property type="entry name" value="HTH_XRE"/>
    <property type="match status" value="1"/>
</dbReference>
<evidence type="ECO:0000256" key="2">
    <source>
        <dbReference type="SAM" id="MobiDB-lite"/>
    </source>
</evidence>
<dbReference type="InterPro" id="IPR050807">
    <property type="entry name" value="TransReg_Diox_bact_type"/>
</dbReference>
<gene>
    <name evidence="4" type="ORF">MiSe_68310</name>
</gene>
<feature type="region of interest" description="Disordered" evidence="2">
    <location>
        <begin position="1"/>
        <end position="103"/>
    </location>
</feature>
<dbReference type="GO" id="GO:0005829">
    <property type="term" value="C:cytosol"/>
    <property type="evidence" value="ECO:0007669"/>
    <property type="project" value="TreeGrafter"/>
</dbReference>
<protein>
    <submittedName>
        <fullName evidence="4">Transcriptional Regulator, XRE family protein</fullName>
    </submittedName>
</protein>
<evidence type="ECO:0000313" key="5">
    <source>
        <dbReference type="Proteomes" id="UP001050975"/>
    </source>
</evidence>
<dbReference type="PANTHER" id="PTHR46797:SF1">
    <property type="entry name" value="METHYLPHOSPHONATE SYNTHASE"/>
    <property type="match status" value="1"/>
</dbReference>
<keyword evidence="1" id="KW-0238">DNA-binding</keyword>
<dbReference type="AlphaFoldDB" id="A0AAV3XGE8"/>
<dbReference type="Gene3D" id="1.10.260.40">
    <property type="entry name" value="lambda repressor-like DNA-binding domains"/>
    <property type="match status" value="1"/>
</dbReference>
<dbReference type="PANTHER" id="PTHR46797">
    <property type="entry name" value="HTH-TYPE TRANSCRIPTIONAL REGULATOR"/>
    <property type="match status" value="1"/>
</dbReference>